<dbReference type="PANTHER" id="PTHR31221">
    <property type="entry name" value="WRKY TRANSCRIPTION FACTOR PROTEIN 1-RELATED"/>
    <property type="match status" value="1"/>
</dbReference>
<dbReference type="Proteomes" id="UP001418222">
    <property type="component" value="Unassembled WGS sequence"/>
</dbReference>
<dbReference type="EMBL" id="JBBWWQ010000017">
    <property type="protein sequence ID" value="KAK8923891.1"/>
    <property type="molecule type" value="Genomic_DNA"/>
</dbReference>
<sequence length="291" mass="33092">MGEVFDDESFLDSFLHYSNYLPGGGGDPQYIEPATLPYVEGFTECLRSSADHFVMLAKPFDSSLSPKKDSREKLFSEVKVMTNSQSSSSEELHWEEENGGCEKSRKTGQKRQEREGDDQCAQMDIKPSKAKNKGQKRERVPRFAFMTESEVDHLEDGYRWRKYGQKAVKNSPYPRSYYRCTTQKCSVKKRVERSYQDPAVVITTYEGQHTHHCPANVRGSSHTLAHGSLAMRFRSDLLGYKLPFLSQNSPTSSGYDFLQTLFPSQQQFQAPNYGALLQDVIPSFIDSSSQP</sequence>
<protein>
    <submittedName>
        <fullName evidence="8">WRKY transcription factor 28</fullName>
    </submittedName>
</protein>
<dbReference type="GO" id="GO:0005634">
    <property type="term" value="C:nucleus"/>
    <property type="evidence" value="ECO:0007669"/>
    <property type="project" value="UniProtKB-SubCell"/>
</dbReference>
<dbReference type="Pfam" id="PF03106">
    <property type="entry name" value="WRKY"/>
    <property type="match status" value="1"/>
</dbReference>
<dbReference type="InterPro" id="IPR003657">
    <property type="entry name" value="WRKY_dom"/>
</dbReference>
<dbReference type="GO" id="GO:0003700">
    <property type="term" value="F:DNA-binding transcription factor activity"/>
    <property type="evidence" value="ECO:0007669"/>
    <property type="project" value="InterPro"/>
</dbReference>
<evidence type="ECO:0000256" key="2">
    <source>
        <dbReference type="ARBA" id="ARBA00023015"/>
    </source>
</evidence>
<keyword evidence="9" id="KW-1185">Reference proteome</keyword>
<comment type="subcellular location">
    <subcellularLocation>
        <location evidence="1">Nucleus</location>
    </subcellularLocation>
</comment>
<evidence type="ECO:0000313" key="8">
    <source>
        <dbReference type="EMBL" id="KAK8923891.1"/>
    </source>
</evidence>
<dbReference type="Gene3D" id="2.20.25.80">
    <property type="entry name" value="WRKY domain"/>
    <property type="match status" value="1"/>
</dbReference>
<dbReference type="SUPFAM" id="SSF118290">
    <property type="entry name" value="WRKY DNA-binding domain"/>
    <property type="match status" value="1"/>
</dbReference>
<evidence type="ECO:0000256" key="1">
    <source>
        <dbReference type="ARBA" id="ARBA00004123"/>
    </source>
</evidence>
<name>A0AAP0B276_9ASPA</name>
<dbReference type="InterPro" id="IPR044810">
    <property type="entry name" value="WRKY_plant"/>
</dbReference>
<dbReference type="GO" id="GO:0043565">
    <property type="term" value="F:sequence-specific DNA binding"/>
    <property type="evidence" value="ECO:0007669"/>
    <property type="project" value="InterPro"/>
</dbReference>
<dbReference type="InterPro" id="IPR036576">
    <property type="entry name" value="WRKY_dom_sf"/>
</dbReference>
<proteinExistence type="predicted"/>
<dbReference type="FunFam" id="2.20.25.80:FF:000003">
    <property type="entry name" value="WRKY transcription factor 57"/>
    <property type="match status" value="1"/>
</dbReference>
<evidence type="ECO:0000313" key="9">
    <source>
        <dbReference type="Proteomes" id="UP001418222"/>
    </source>
</evidence>
<feature type="domain" description="WRKY" evidence="7">
    <location>
        <begin position="149"/>
        <end position="214"/>
    </location>
</feature>
<keyword evidence="4" id="KW-0804">Transcription</keyword>
<keyword evidence="5" id="KW-0539">Nucleus</keyword>
<accession>A0AAP0B276</accession>
<reference evidence="8 9" key="1">
    <citation type="journal article" date="2022" name="Nat. Plants">
        <title>Genomes of leafy and leafless Platanthera orchids illuminate the evolution of mycoheterotrophy.</title>
        <authorList>
            <person name="Li M.H."/>
            <person name="Liu K.W."/>
            <person name="Li Z."/>
            <person name="Lu H.C."/>
            <person name="Ye Q.L."/>
            <person name="Zhang D."/>
            <person name="Wang J.Y."/>
            <person name="Li Y.F."/>
            <person name="Zhong Z.M."/>
            <person name="Liu X."/>
            <person name="Yu X."/>
            <person name="Liu D.K."/>
            <person name="Tu X.D."/>
            <person name="Liu B."/>
            <person name="Hao Y."/>
            <person name="Liao X.Y."/>
            <person name="Jiang Y.T."/>
            <person name="Sun W.H."/>
            <person name="Chen J."/>
            <person name="Chen Y.Q."/>
            <person name="Ai Y."/>
            <person name="Zhai J.W."/>
            <person name="Wu S.S."/>
            <person name="Zhou Z."/>
            <person name="Hsiao Y.Y."/>
            <person name="Wu W.L."/>
            <person name="Chen Y.Y."/>
            <person name="Lin Y.F."/>
            <person name="Hsu J.L."/>
            <person name="Li C.Y."/>
            <person name="Wang Z.W."/>
            <person name="Zhao X."/>
            <person name="Zhong W.Y."/>
            <person name="Ma X.K."/>
            <person name="Ma L."/>
            <person name="Huang J."/>
            <person name="Chen G.Z."/>
            <person name="Huang M.Z."/>
            <person name="Huang L."/>
            <person name="Peng D.H."/>
            <person name="Luo Y.B."/>
            <person name="Zou S.Q."/>
            <person name="Chen S.P."/>
            <person name="Lan S."/>
            <person name="Tsai W.C."/>
            <person name="Van de Peer Y."/>
            <person name="Liu Z.J."/>
        </authorList>
    </citation>
    <scope>NUCLEOTIDE SEQUENCE [LARGE SCALE GENOMIC DNA]</scope>
    <source>
        <strain evidence="8">Lor287</strain>
    </source>
</reference>
<dbReference type="PROSITE" id="PS50811">
    <property type="entry name" value="WRKY"/>
    <property type="match status" value="1"/>
</dbReference>
<evidence type="ECO:0000256" key="6">
    <source>
        <dbReference type="SAM" id="MobiDB-lite"/>
    </source>
</evidence>
<feature type="compositionally biased region" description="Basic and acidic residues" evidence="6">
    <location>
        <begin position="90"/>
        <end position="114"/>
    </location>
</feature>
<gene>
    <name evidence="8" type="primary">WRKY28</name>
    <name evidence="8" type="ORF">KSP39_PZI019098</name>
</gene>
<evidence type="ECO:0000259" key="7">
    <source>
        <dbReference type="PROSITE" id="PS50811"/>
    </source>
</evidence>
<evidence type="ECO:0000256" key="4">
    <source>
        <dbReference type="ARBA" id="ARBA00023163"/>
    </source>
</evidence>
<keyword evidence="3" id="KW-0238">DNA-binding</keyword>
<organism evidence="8 9">
    <name type="scientific">Platanthera zijinensis</name>
    <dbReference type="NCBI Taxonomy" id="2320716"/>
    <lineage>
        <taxon>Eukaryota</taxon>
        <taxon>Viridiplantae</taxon>
        <taxon>Streptophyta</taxon>
        <taxon>Embryophyta</taxon>
        <taxon>Tracheophyta</taxon>
        <taxon>Spermatophyta</taxon>
        <taxon>Magnoliopsida</taxon>
        <taxon>Liliopsida</taxon>
        <taxon>Asparagales</taxon>
        <taxon>Orchidaceae</taxon>
        <taxon>Orchidoideae</taxon>
        <taxon>Orchideae</taxon>
        <taxon>Orchidinae</taxon>
        <taxon>Platanthera</taxon>
    </lineage>
</organism>
<comment type="caution">
    <text evidence="8">The sequence shown here is derived from an EMBL/GenBank/DDBJ whole genome shotgun (WGS) entry which is preliminary data.</text>
</comment>
<dbReference type="SMART" id="SM00774">
    <property type="entry name" value="WRKY"/>
    <property type="match status" value="1"/>
</dbReference>
<keyword evidence="2" id="KW-0805">Transcription regulation</keyword>
<feature type="region of interest" description="Disordered" evidence="6">
    <location>
        <begin position="80"/>
        <end position="139"/>
    </location>
</feature>
<evidence type="ECO:0000256" key="3">
    <source>
        <dbReference type="ARBA" id="ARBA00023125"/>
    </source>
</evidence>
<dbReference type="PANTHER" id="PTHR31221:SF334">
    <property type="entry name" value="WRKY TRANSCRIPTION FACTOR 57-RELATED"/>
    <property type="match status" value="1"/>
</dbReference>
<evidence type="ECO:0000256" key="5">
    <source>
        <dbReference type="ARBA" id="ARBA00023242"/>
    </source>
</evidence>
<dbReference type="AlphaFoldDB" id="A0AAP0B276"/>